<feature type="transmembrane region" description="Helical" evidence="9">
    <location>
        <begin position="20"/>
        <end position="41"/>
    </location>
</feature>
<evidence type="ECO:0000256" key="4">
    <source>
        <dbReference type="ARBA" id="ARBA00022692"/>
    </source>
</evidence>
<dbReference type="SUPFAM" id="SSF90123">
    <property type="entry name" value="ABC transporter transmembrane region"/>
    <property type="match status" value="1"/>
</dbReference>
<evidence type="ECO:0000256" key="6">
    <source>
        <dbReference type="ARBA" id="ARBA00022840"/>
    </source>
</evidence>
<evidence type="ECO:0000256" key="7">
    <source>
        <dbReference type="ARBA" id="ARBA00022989"/>
    </source>
</evidence>
<dbReference type="GO" id="GO:0005886">
    <property type="term" value="C:plasma membrane"/>
    <property type="evidence" value="ECO:0007669"/>
    <property type="project" value="UniProtKB-SubCell"/>
</dbReference>
<keyword evidence="2" id="KW-0813">Transport</keyword>
<dbReference type="Pfam" id="PF00005">
    <property type="entry name" value="ABC_tran"/>
    <property type="match status" value="1"/>
</dbReference>
<dbReference type="PROSITE" id="PS50929">
    <property type="entry name" value="ABC_TM1F"/>
    <property type="match status" value="1"/>
</dbReference>
<evidence type="ECO:0000313" key="13">
    <source>
        <dbReference type="Proteomes" id="UP000594688"/>
    </source>
</evidence>
<evidence type="ECO:0000259" key="11">
    <source>
        <dbReference type="PROSITE" id="PS50929"/>
    </source>
</evidence>
<feature type="domain" description="ABC transporter" evidence="10">
    <location>
        <begin position="337"/>
        <end position="572"/>
    </location>
</feature>
<feature type="transmembrane region" description="Helical" evidence="9">
    <location>
        <begin position="160"/>
        <end position="179"/>
    </location>
</feature>
<keyword evidence="8 9" id="KW-0472">Membrane</keyword>
<feature type="transmembrane region" description="Helical" evidence="9">
    <location>
        <begin position="57"/>
        <end position="78"/>
    </location>
</feature>
<comment type="subcellular location">
    <subcellularLocation>
        <location evidence="1">Cell membrane</location>
        <topology evidence="1">Multi-pass membrane protein</topology>
    </subcellularLocation>
</comment>
<dbReference type="PROSITE" id="PS00211">
    <property type="entry name" value="ABC_TRANSPORTER_1"/>
    <property type="match status" value="1"/>
</dbReference>
<dbReference type="EMBL" id="CP048685">
    <property type="protein sequence ID" value="QPJ62905.1"/>
    <property type="molecule type" value="Genomic_DNA"/>
</dbReference>
<dbReference type="SUPFAM" id="SSF52540">
    <property type="entry name" value="P-loop containing nucleoside triphosphate hydrolases"/>
    <property type="match status" value="1"/>
</dbReference>
<evidence type="ECO:0000256" key="8">
    <source>
        <dbReference type="ARBA" id="ARBA00023136"/>
    </source>
</evidence>
<dbReference type="GO" id="GO:0016887">
    <property type="term" value="F:ATP hydrolysis activity"/>
    <property type="evidence" value="ECO:0007669"/>
    <property type="project" value="InterPro"/>
</dbReference>
<dbReference type="Gene3D" id="1.20.1560.10">
    <property type="entry name" value="ABC transporter type 1, transmembrane domain"/>
    <property type="match status" value="1"/>
</dbReference>
<evidence type="ECO:0000313" key="12">
    <source>
        <dbReference type="EMBL" id="QPJ62905.1"/>
    </source>
</evidence>
<dbReference type="GO" id="GO:0015421">
    <property type="term" value="F:ABC-type oligopeptide transporter activity"/>
    <property type="evidence" value="ECO:0007669"/>
    <property type="project" value="TreeGrafter"/>
</dbReference>
<dbReference type="FunFam" id="3.40.50.300:FF:000221">
    <property type="entry name" value="Multidrug ABC transporter ATP-binding protein"/>
    <property type="match status" value="1"/>
</dbReference>
<evidence type="ECO:0000259" key="10">
    <source>
        <dbReference type="PROSITE" id="PS50893"/>
    </source>
</evidence>
<evidence type="ECO:0000256" key="2">
    <source>
        <dbReference type="ARBA" id="ARBA00022448"/>
    </source>
</evidence>
<dbReference type="SMART" id="SM00382">
    <property type="entry name" value="AAA"/>
    <property type="match status" value="1"/>
</dbReference>
<feature type="transmembrane region" description="Helical" evidence="9">
    <location>
        <begin position="131"/>
        <end position="154"/>
    </location>
</feature>
<gene>
    <name evidence="12" type="ORF">G3M70_13885</name>
</gene>
<dbReference type="InterPro" id="IPR011527">
    <property type="entry name" value="ABC1_TM_dom"/>
</dbReference>
<organism evidence="12 13">
    <name type="scientific">Candidatus Nitronauta litoralis</name>
    <dbReference type="NCBI Taxonomy" id="2705533"/>
    <lineage>
        <taxon>Bacteria</taxon>
        <taxon>Pseudomonadati</taxon>
        <taxon>Nitrospinota/Tectimicrobiota group</taxon>
        <taxon>Nitrospinota</taxon>
        <taxon>Nitrospinia</taxon>
        <taxon>Nitrospinales</taxon>
        <taxon>Nitrospinaceae</taxon>
        <taxon>Candidatus Nitronauta</taxon>
    </lineage>
</organism>
<dbReference type="PANTHER" id="PTHR43394">
    <property type="entry name" value="ATP-DEPENDENT PERMEASE MDL1, MITOCHONDRIAL"/>
    <property type="match status" value="1"/>
</dbReference>
<feature type="transmembrane region" description="Helical" evidence="9">
    <location>
        <begin position="274"/>
        <end position="298"/>
    </location>
</feature>
<sequence length="584" mass="64623">MIPSRLKPFLPFLARYKKEVTIGILSLVITDVLTMVIPWWIKKFIDSLAENPSSDDLSVYAGGLVLTAFLLGIGRYGWRQYLFGPSRRMEVDIQNKLFSHFLTLDRTYFQSQKIGDLISRATNDLRAVKDFLGLGLLVLIDAVVVIVASITLMVSLNPELTLYCLLPLPVVSILFFGFIKNISLRHTAIQENLSRITDRVQENLAGIRVLHAFVREAYEKSRFEDLNREHIRRNMSLAKLFGVFTPSLSLTIGVSALISLWIGAKAVVVGEFSLGSFVAFNGYLMLLSWPMMAIGYIVNLSQKGLTAMGRLQEIFNASPTLKPVSGPGKLPQLKGAVEFQNVTFRYPGSTQPGLANFSFKLSAGQSMAVIGPVGAGKSTLLNLILRHFDIEEGTILIDQVPIQDINPEVLRQGIGVVEQESFLFSLSVRDNIAFGYPDASDEEINDIVDCVNLNDDIKSWPEGLNTIVGDRGVSLSGGQKQRIALARALIKKPRLLLLDDAFSSLDVETERIVFTNIRERLKGVTPILVTHRLALGRNLDRIIVVENGTLAAQGTHSELMAAPGYYKNVFGSQALAQEMEIILQ</sequence>
<keyword evidence="5" id="KW-0547">Nucleotide-binding</keyword>
<name>A0A7T0BXR1_9BACT</name>
<evidence type="ECO:0000256" key="3">
    <source>
        <dbReference type="ARBA" id="ARBA00022475"/>
    </source>
</evidence>
<dbReference type="InterPro" id="IPR017871">
    <property type="entry name" value="ABC_transporter-like_CS"/>
</dbReference>
<feature type="transmembrane region" description="Helical" evidence="9">
    <location>
        <begin position="240"/>
        <end position="262"/>
    </location>
</feature>
<keyword evidence="6 12" id="KW-0067">ATP-binding</keyword>
<dbReference type="GO" id="GO:0005524">
    <property type="term" value="F:ATP binding"/>
    <property type="evidence" value="ECO:0007669"/>
    <property type="project" value="UniProtKB-KW"/>
</dbReference>
<proteinExistence type="predicted"/>
<dbReference type="PROSITE" id="PS50893">
    <property type="entry name" value="ABC_TRANSPORTER_2"/>
    <property type="match status" value="1"/>
</dbReference>
<protein>
    <submittedName>
        <fullName evidence="12">ABC transporter ATP-binding protein</fullName>
    </submittedName>
</protein>
<dbReference type="InterPro" id="IPR036640">
    <property type="entry name" value="ABC1_TM_sf"/>
</dbReference>
<dbReference type="AlphaFoldDB" id="A0A7T0BXR1"/>
<dbReference type="InterPro" id="IPR003593">
    <property type="entry name" value="AAA+_ATPase"/>
</dbReference>
<dbReference type="Gene3D" id="3.40.50.300">
    <property type="entry name" value="P-loop containing nucleotide triphosphate hydrolases"/>
    <property type="match status" value="1"/>
</dbReference>
<dbReference type="Pfam" id="PF00664">
    <property type="entry name" value="ABC_membrane"/>
    <property type="match status" value="1"/>
</dbReference>
<accession>A0A7T0BXR1</accession>
<keyword evidence="3" id="KW-1003">Cell membrane</keyword>
<reference evidence="12 13" key="1">
    <citation type="submission" date="2020-02" db="EMBL/GenBank/DDBJ databases">
        <title>Genomic and physiological characterization of two novel Nitrospinaceae genera.</title>
        <authorList>
            <person name="Mueller A.J."/>
            <person name="Jung M.-Y."/>
            <person name="Strachan C.R."/>
            <person name="Herbold C.W."/>
            <person name="Kirkegaard R.H."/>
            <person name="Daims H."/>
        </authorList>
    </citation>
    <scope>NUCLEOTIDE SEQUENCE [LARGE SCALE GENOMIC DNA]</scope>
    <source>
        <strain evidence="12">EB</strain>
    </source>
</reference>
<keyword evidence="4 9" id="KW-0812">Transmembrane</keyword>
<dbReference type="PANTHER" id="PTHR43394:SF1">
    <property type="entry name" value="ATP-BINDING CASSETTE SUB-FAMILY B MEMBER 10, MITOCHONDRIAL"/>
    <property type="match status" value="1"/>
</dbReference>
<feature type="domain" description="ABC transmembrane type-1" evidence="11">
    <location>
        <begin position="22"/>
        <end position="303"/>
    </location>
</feature>
<evidence type="ECO:0000256" key="1">
    <source>
        <dbReference type="ARBA" id="ARBA00004651"/>
    </source>
</evidence>
<dbReference type="InterPro" id="IPR039421">
    <property type="entry name" value="Type_1_exporter"/>
</dbReference>
<dbReference type="CDD" id="cd18541">
    <property type="entry name" value="ABC_6TM_TmrB_like"/>
    <property type="match status" value="1"/>
</dbReference>
<evidence type="ECO:0000256" key="9">
    <source>
        <dbReference type="SAM" id="Phobius"/>
    </source>
</evidence>
<dbReference type="KEGG" id="nli:G3M70_13885"/>
<dbReference type="Proteomes" id="UP000594688">
    <property type="component" value="Chromosome"/>
</dbReference>
<dbReference type="InterPro" id="IPR003439">
    <property type="entry name" value="ABC_transporter-like_ATP-bd"/>
</dbReference>
<dbReference type="InterPro" id="IPR027417">
    <property type="entry name" value="P-loop_NTPase"/>
</dbReference>
<evidence type="ECO:0000256" key="5">
    <source>
        <dbReference type="ARBA" id="ARBA00022741"/>
    </source>
</evidence>
<keyword evidence="7 9" id="KW-1133">Transmembrane helix</keyword>